<feature type="transmembrane region" description="Helical" evidence="8">
    <location>
        <begin position="392"/>
        <end position="411"/>
    </location>
</feature>
<keyword evidence="2" id="KW-0004">4Fe-4S</keyword>
<protein>
    <submittedName>
        <fullName evidence="10">Cytochrome c oxidase cbb3 type accessory protein FixG</fullName>
    </submittedName>
</protein>
<dbReference type="EMBL" id="CP000781">
    <property type="protein sequence ID" value="ABS65721.1"/>
    <property type="molecule type" value="Genomic_DNA"/>
</dbReference>
<dbReference type="GO" id="GO:0051539">
    <property type="term" value="F:4 iron, 4 sulfur cluster binding"/>
    <property type="evidence" value="ECO:0007669"/>
    <property type="project" value="UniProtKB-KW"/>
</dbReference>
<dbReference type="InterPro" id="IPR017896">
    <property type="entry name" value="4Fe4S_Fe-S-bd"/>
</dbReference>
<accession>A7ICH8</accession>
<dbReference type="InterPro" id="IPR051684">
    <property type="entry name" value="Electron_Trans/Redox"/>
</dbReference>
<dbReference type="NCBIfam" id="TIGR02745">
    <property type="entry name" value="ccoG_rdxA_fixG"/>
    <property type="match status" value="1"/>
</dbReference>
<dbReference type="InterPro" id="IPR032879">
    <property type="entry name" value="FixG_C"/>
</dbReference>
<keyword evidence="3" id="KW-0479">Metal-binding</keyword>
<dbReference type="STRING" id="78245.Xaut_0463"/>
<keyword evidence="6" id="KW-0411">Iron-sulfur</keyword>
<feature type="transmembrane region" description="Helical" evidence="8">
    <location>
        <begin position="81"/>
        <end position="97"/>
    </location>
</feature>
<dbReference type="InterPro" id="IPR017900">
    <property type="entry name" value="4Fe4S_Fe_S_CS"/>
</dbReference>
<dbReference type="InterPro" id="IPR013783">
    <property type="entry name" value="Ig-like_fold"/>
</dbReference>
<sequence length="525" mass="58499">MNVIVSASGECPETRADPTRVRPQSVSPARGGWPTFGKQPMTALSTKSEQKAAPVADPDDIPLYEARRQIYPQSVHGRFRTIKWIVLAVTLGIYYFLPFVRWDRGPDAPNQAVLIDFPARRFYFFFLEIWPQEFYYVAGLLILAALILFLMNAVAGRVWCGYLCPQTVWTDLFMAVERLVEGDRRERMRSDAAPWSMEKFAHKTLKHSIWLLIAWWTGGAWVLYFADAPTLVVELATFQAPAVAYMSIGILTFTTYALAGHMREQVCTYMCPWPRIQAALTDEYALNVTYAYDRGEPRGSLKKAEAAREKGLPAGDCVDCGQCVAVCPTGVDIRHGMQLPCIQCGLCIDACNTVMDKVGRPRDLISYDSEANLEARLAHKPFTQRIIRPRTILYAVLICLAAGLMLTSLIGRSTEGLAAIHDRNPLYVRLSDGSVRNAYTVRLINKKLEERTFILSVEGVPGATMEVIGDNADGLTIGPDQTREIRVLVTTHDKLASQASLPITFRIRDKASGLTAAVNDHFIGP</sequence>
<keyword evidence="8" id="KW-1133">Transmembrane helix</keyword>
<feature type="transmembrane region" description="Helical" evidence="8">
    <location>
        <begin position="209"/>
        <end position="226"/>
    </location>
</feature>
<dbReference type="Pfam" id="PF11614">
    <property type="entry name" value="FixG_C"/>
    <property type="match status" value="1"/>
</dbReference>
<dbReference type="AlphaFoldDB" id="A7ICH8"/>
<evidence type="ECO:0000256" key="6">
    <source>
        <dbReference type="ARBA" id="ARBA00023014"/>
    </source>
</evidence>
<dbReference type="KEGG" id="xau:Xaut_0463"/>
<dbReference type="Pfam" id="PF13746">
    <property type="entry name" value="Fer4_18"/>
    <property type="match status" value="1"/>
</dbReference>
<dbReference type="HOGENOM" id="CLU_032118_0_0_5"/>
<reference evidence="10 11" key="1">
    <citation type="submission" date="2007-07" db="EMBL/GenBank/DDBJ databases">
        <title>Complete sequence of chromosome of Xanthobacter autotrophicus Py2.</title>
        <authorList>
            <consortium name="US DOE Joint Genome Institute"/>
            <person name="Copeland A."/>
            <person name="Lucas S."/>
            <person name="Lapidus A."/>
            <person name="Barry K."/>
            <person name="Glavina del Rio T."/>
            <person name="Hammon N."/>
            <person name="Israni S."/>
            <person name="Dalin E."/>
            <person name="Tice H."/>
            <person name="Pitluck S."/>
            <person name="Sims D."/>
            <person name="Brettin T."/>
            <person name="Bruce D."/>
            <person name="Detter J.C."/>
            <person name="Han C."/>
            <person name="Tapia R."/>
            <person name="Brainard J."/>
            <person name="Schmutz J."/>
            <person name="Larimer F."/>
            <person name="Land M."/>
            <person name="Hauser L."/>
            <person name="Kyrpides N."/>
            <person name="Kim E."/>
            <person name="Ensigns S.A."/>
            <person name="Richardson P."/>
        </authorList>
    </citation>
    <scope>NUCLEOTIDE SEQUENCE [LARGE SCALE GENOMIC DNA]</scope>
    <source>
        <strain evidence="11">ATCC BAA-1158 / Py2</strain>
    </source>
</reference>
<dbReference type="GO" id="GO:0046872">
    <property type="term" value="F:metal ion binding"/>
    <property type="evidence" value="ECO:0007669"/>
    <property type="project" value="UniProtKB-KW"/>
</dbReference>
<dbReference type="PANTHER" id="PTHR30176:SF3">
    <property type="entry name" value="FERREDOXIN-TYPE PROTEIN NAPH"/>
    <property type="match status" value="1"/>
</dbReference>
<dbReference type="Proteomes" id="UP000002417">
    <property type="component" value="Chromosome"/>
</dbReference>
<dbReference type="PROSITE" id="PS51379">
    <property type="entry name" value="4FE4S_FER_2"/>
    <property type="match status" value="1"/>
</dbReference>
<feature type="transmembrane region" description="Helical" evidence="8">
    <location>
        <begin position="238"/>
        <end position="259"/>
    </location>
</feature>
<keyword evidence="8" id="KW-0472">Membrane</keyword>
<evidence type="ECO:0000313" key="10">
    <source>
        <dbReference type="EMBL" id="ABS65721.1"/>
    </source>
</evidence>
<dbReference type="Pfam" id="PF12801">
    <property type="entry name" value="Fer4_5"/>
    <property type="match status" value="1"/>
</dbReference>
<evidence type="ECO:0000256" key="2">
    <source>
        <dbReference type="ARBA" id="ARBA00022485"/>
    </source>
</evidence>
<evidence type="ECO:0000256" key="8">
    <source>
        <dbReference type="SAM" id="Phobius"/>
    </source>
</evidence>
<proteinExistence type="predicted"/>
<dbReference type="GO" id="GO:0005886">
    <property type="term" value="C:plasma membrane"/>
    <property type="evidence" value="ECO:0007669"/>
    <property type="project" value="TreeGrafter"/>
</dbReference>
<keyword evidence="5" id="KW-0408">Iron</keyword>
<dbReference type="Gene3D" id="2.60.40.10">
    <property type="entry name" value="Immunoglobulins"/>
    <property type="match status" value="1"/>
</dbReference>
<dbReference type="InterPro" id="IPR014116">
    <property type="entry name" value="Cyt_c_oxidase_cbb3_FixG"/>
</dbReference>
<evidence type="ECO:0000313" key="11">
    <source>
        <dbReference type="Proteomes" id="UP000002417"/>
    </source>
</evidence>
<evidence type="ECO:0000256" key="7">
    <source>
        <dbReference type="SAM" id="MobiDB-lite"/>
    </source>
</evidence>
<feature type="transmembrane region" description="Helical" evidence="8">
    <location>
        <begin position="134"/>
        <end position="155"/>
    </location>
</feature>
<evidence type="ECO:0000256" key="5">
    <source>
        <dbReference type="ARBA" id="ARBA00023004"/>
    </source>
</evidence>
<name>A7ICH8_XANP2</name>
<gene>
    <name evidence="10" type="ordered locus">Xaut_0463</name>
</gene>
<dbReference type="SUPFAM" id="SSF54862">
    <property type="entry name" value="4Fe-4S ferredoxins"/>
    <property type="match status" value="1"/>
</dbReference>
<evidence type="ECO:0000256" key="3">
    <source>
        <dbReference type="ARBA" id="ARBA00022723"/>
    </source>
</evidence>
<dbReference type="PhylomeDB" id="A7ICH8"/>
<keyword evidence="1" id="KW-0813">Transport</keyword>
<evidence type="ECO:0000256" key="1">
    <source>
        <dbReference type="ARBA" id="ARBA00022448"/>
    </source>
</evidence>
<dbReference type="PROSITE" id="PS00198">
    <property type="entry name" value="4FE4S_FER_1"/>
    <property type="match status" value="1"/>
</dbReference>
<feature type="domain" description="4Fe-4S ferredoxin-type" evidence="9">
    <location>
        <begin position="308"/>
        <end position="336"/>
    </location>
</feature>
<feature type="region of interest" description="Disordered" evidence="7">
    <location>
        <begin position="1"/>
        <end position="34"/>
    </location>
</feature>
<keyword evidence="4" id="KW-0249">Electron transport</keyword>
<keyword evidence="8" id="KW-0812">Transmembrane</keyword>
<evidence type="ECO:0000256" key="4">
    <source>
        <dbReference type="ARBA" id="ARBA00022982"/>
    </source>
</evidence>
<keyword evidence="11" id="KW-1185">Reference proteome</keyword>
<dbReference type="eggNOG" id="COG0348">
    <property type="taxonomic scope" value="Bacteria"/>
</dbReference>
<dbReference type="PANTHER" id="PTHR30176">
    <property type="entry name" value="FERREDOXIN-TYPE PROTEIN NAPH"/>
    <property type="match status" value="1"/>
</dbReference>
<evidence type="ECO:0000259" key="9">
    <source>
        <dbReference type="PROSITE" id="PS51379"/>
    </source>
</evidence>
<organism evidence="10 11">
    <name type="scientific">Xanthobacter autotrophicus (strain ATCC BAA-1158 / Py2)</name>
    <dbReference type="NCBI Taxonomy" id="78245"/>
    <lineage>
        <taxon>Bacteria</taxon>
        <taxon>Pseudomonadati</taxon>
        <taxon>Pseudomonadota</taxon>
        <taxon>Alphaproteobacteria</taxon>
        <taxon>Hyphomicrobiales</taxon>
        <taxon>Xanthobacteraceae</taxon>
        <taxon>Xanthobacter</taxon>
    </lineage>
</organism>